<keyword evidence="1" id="KW-0472">Membrane</keyword>
<evidence type="ECO:0000256" key="1">
    <source>
        <dbReference type="SAM" id="Phobius"/>
    </source>
</evidence>
<keyword evidence="1" id="KW-0812">Transmembrane</keyword>
<dbReference type="RefSeq" id="WP_324181782.1">
    <property type="nucleotide sequence ID" value="NZ_BAABAW010000011.1"/>
</dbReference>
<feature type="transmembrane region" description="Helical" evidence="1">
    <location>
        <begin position="41"/>
        <end position="58"/>
    </location>
</feature>
<keyword evidence="1" id="KW-1133">Transmembrane helix</keyword>
<gene>
    <name evidence="2" type="ORF">U6A24_19940</name>
</gene>
<reference evidence="2 3" key="1">
    <citation type="journal article" date="2013" name="Int. J. Syst. Evol. Microbiol.">
        <title>Aquimarina gracilis sp. nov., isolated from the gut microflora of a mussel, Mytilus coruscus, and emended description of Aquimarina spongiae.</title>
        <authorList>
            <person name="Park S.C."/>
            <person name="Choe H.N."/>
            <person name="Baik K.S."/>
            <person name="Seong C.N."/>
        </authorList>
    </citation>
    <scope>NUCLEOTIDE SEQUENCE [LARGE SCALE GENOMIC DNA]</scope>
    <source>
        <strain evidence="2 3">PSC32</strain>
    </source>
</reference>
<name>A0ABU6A0W6_9FLAO</name>
<accession>A0ABU6A0W6</accession>
<comment type="caution">
    <text evidence="2">The sequence shown here is derived from an EMBL/GenBank/DDBJ whole genome shotgun (WGS) entry which is preliminary data.</text>
</comment>
<dbReference type="EMBL" id="JAYKLX010000010">
    <property type="protein sequence ID" value="MEB3347759.1"/>
    <property type="molecule type" value="Genomic_DNA"/>
</dbReference>
<feature type="transmembrane region" description="Helical" evidence="1">
    <location>
        <begin position="292"/>
        <end position="312"/>
    </location>
</feature>
<evidence type="ECO:0000313" key="3">
    <source>
        <dbReference type="Proteomes" id="UP001327027"/>
    </source>
</evidence>
<evidence type="ECO:0000313" key="2">
    <source>
        <dbReference type="EMBL" id="MEB3347759.1"/>
    </source>
</evidence>
<protein>
    <recommendedName>
        <fullName evidence="4">Subunit length determinant protein</fullName>
    </recommendedName>
</protein>
<organism evidence="2 3">
    <name type="scientific">Aquimarina gracilis</name>
    <dbReference type="NCBI Taxonomy" id="874422"/>
    <lineage>
        <taxon>Bacteria</taxon>
        <taxon>Pseudomonadati</taxon>
        <taxon>Bacteroidota</taxon>
        <taxon>Flavobacteriia</taxon>
        <taxon>Flavobacteriales</taxon>
        <taxon>Flavobacteriaceae</taxon>
        <taxon>Aquimarina</taxon>
    </lineage>
</organism>
<evidence type="ECO:0008006" key="4">
    <source>
        <dbReference type="Google" id="ProtNLM"/>
    </source>
</evidence>
<sequence length="322" mass="37478">MSQENQSEEIDLMQLFGMIKGFFRRFLGLFVDIVLFFKKKVVLFLILSLIGGGLGFFMDQYKGKKDSLIQEITIEPKYQSVEYIYDFVEDLEDNLKDENYVESLGLQVAEVENIKMIELEPIINPEDVLNKIQDTESFTEDYNDKILKERKYRNFYKQHKLSIVFDEKNESNRKITDVILKYLKSNPHYNKVVNLQLKLTKNNLEQNKRSLTFVNDYLTNLSENPGAEDSKFIFATETETPTIASLLKRKEELILQISNQERSLELSKEVYTVVENTGVIARRKKLSGRMMFTLPLILVGLVSGVYFLGYLSKSVISFVNEE</sequence>
<proteinExistence type="predicted"/>
<keyword evidence="3" id="KW-1185">Reference proteome</keyword>
<feature type="transmembrane region" description="Helical" evidence="1">
    <location>
        <begin position="12"/>
        <end position="35"/>
    </location>
</feature>
<dbReference type="Proteomes" id="UP001327027">
    <property type="component" value="Unassembled WGS sequence"/>
</dbReference>